<gene>
    <name evidence="1" type="ORF">RBB81_01700</name>
</gene>
<proteinExistence type="predicted"/>
<protein>
    <submittedName>
        <fullName evidence="1">Uncharacterized protein</fullName>
    </submittedName>
</protein>
<name>A0AAU7Z1F7_9BACT</name>
<dbReference type="AlphaFoldDB" id="A0AAU7Z1F7"/>
<dbReference type="KEGG" id="tgi:RBB81_01700"/>
<reference evidence="1" key="2">
    <citation type="journal article" date="2024" name="Environ. Microbiol.">
        <title>Genome analysis and description of Tunturibacter gen. nov. expands the diversity of Terriglobia in tundra soils.</title>
        <authorList>
            <person name="Messyasz A."/>
            <person name="Mannisto M.K."/>
            <person name="Kerkhof L.J."/>
            <person name="Haggblom M.M."/>
        </authorList>
    </citation>
    <scope>NUCLEOTIDE SEQUENCE</scope>
    <source>
        <strain evidence="1">M8UP39</strain>
    </source>
</reference>
<dbReference type="EMBL" id="CP132938">
    <property type="protein sequence ID" value="XCB22658.1"/>
    <property type="molecule type" value="Genomic_DNA"/>
</dbReference>
<organism evidence="1">
    <name type="scientific">Tunturiibacter gelidiferens</name>
    <dbReference type="NCBI Taxonomy" id="3069689"/>
    <lineage>
        <taxon>Bacteria</taxon>
        <taxon>Pseudomonadati</taxon>
        <taxon>Acidobacteriota</taxon>
        <taxon>Terriglobia</taxon>
        <taxon>Terriglobales</taxon>
        <taxon>Acidobacteriaceae</taxon>
        <taxon>Tunturiibacter</taxon>
    </lineage>
</organism>
<evidence type="ECO:0000313" key="1">
    <source>
        <dbReference type="EMBL" id="XCB22658.1"/>
    </source>
</evidence>
<dbReference type="RefSeq" id="WP_353072493.1">
    <property type="nucleotide sequence ID" value="NZ_CP132938.1"/>
</dbReference>
<sequence length="100" mass="11053">MPRLTQHPQVAAGIVLENHTDVLLAFVVLFNALDSRDLAAQRKVKYVPTLMGIQTNAMACPYLSSSNYHMVDLLLIFEKAPLPLIHRTSSLSGVNPRNTP</sequence>
<reference evidence="1" key="1">
    <citation type="submission" date="2023-08" db="EMBL/GenBank/DDBJ databases">
        <authorList>
            <person name="Messyasz A."/>
            <person name="Mannisto M.K."/>
            <person name="Kerkhof L.J."/>
            <person name="Haggblom M."/>
        </authorList>
    </citation>
    <scope>NUCLEOTIDE SEQUENCE</scope>
    <source>
        <strain evidence="1">M8UP39</strain>
    </source>
</reference>
<accession>A0AAU7Z1F7</accession>